<gene>
    <name evidence="2" type="ORF">SHI21_13060</name>
</gene>
<name>A0ABU5VW20_9BACT</name>
<proteinExistence type="predicted"/>
<feature type="transmembrane region" description="Helical" evidence="1">
    <location>
        <begin position="138"/>
        <end position="162"/>
    </location>
</feature>
<accession>A0ABU5VW20</accession>
<protein>
    <recommendedName>
        <fullName evidence="4">Yip1 domain-containing protein</fullName>
    </recommendedName>
</protein>
<sequence length="205" mass="23858">MIQSLSLFFHTFLAPTKRSVDGERITYFEVMGISWSLHIIYAFYSIFALYLGIVSYEYLSNSQSYTHLLFESFSVTTQKISLMMTLVQVIFYPFIFQFAFKFWAYLLRFFAQIFDYDGDRELDVEIEELLNSIFTANIFLIIPIFGSVLSTLAQAYYMFIGLRAKLGFTRVQAVLVLMTPLFLMFLITVLIASYFTLLISLLLTT</sequence>
<organism evidence="2 3">
    <name type="scientific">Bacteriovorax antarcticus</name>
    <dbReference type="NCBI Taxonomy" id="3088717"/>
    <lineage>
        <taxon>Bacteria</taxon>
        <taxon>Pseudomonadati</taxon>
        <taxon>Bdellovibrionota</taxon>
        <taxon>Bacteriovoracia</taxon>
        <taxon>Bacteriovoracales</taxon>
        <taxon>Bacteriovoracaceae</taxon>
        <taxon>Bacteriovorax</taxon>
    </lineage>
</organism>
<reference evidence="2 3" key="1">
    <citation type="submission" date="2023-11" db="EMBL/GenBank/DDBJ databases">
        <title>A Novel Polar Bacteriovorax (B. antarcticus) Isolated from the Biocrust in Antarctica.</title>
        <authorList>
            <person name="Mun W."/>
            <person name="Choi S.Y."/>
            <person name="Mitchell R.J."/>
        </authorList>
    </citation>
    <scope>NUCLEOTIDE SEQUENCE [LARGE SCALE GENOMIC DNA]</scope>
    <source>
        <strain evidence="2 3">PP10</strain>
    </source>
</reference>
<dbReference type="EMBL" id="JAYGJQ010000002">
    <property type="protein sequence ID" value="MEA9357147.1"/>
    <property type="molecule type" value="Genomic_DNA"/>
</dbReference>
<feature type="transmembrane region" description="Helical" evidence="1">
    <location>
        <begin position="174"/>
        <end position="203"/>
    </location>
</feature>
<dbReference type="RefSeq" id="WP_323577041.1">
    <property type="nucleotide sequence ID" value="NZ_JAYGJQ010000002.1"/>
</dbReference>
<comment type="caution">
    <text evidence="2">The sequence shown here is derived from an EMBL/GenBank/DDBJ whole genome shotgun (WGS) entry which is preliminary data.</text>
</comment>
<keyword evidence="1" id="KW-0472">Membrane</keyword>
<keyword evidence="1" id="KW-1133">Transmembrane helix</keyword>
<feature type="transmembrane region" description="Helical" evidence="1">
    <location>
        <begin position="38"/>
        <end position="59"/>
    </location>
</feature>
<evidence type="ECO:0008006" key="4">
    <source>
        <dbReference type="Google" id="ProtNLM"/>
    </source>
</evidence>
<evidence type="ECO:0000256" key="1">
    <source>
        <dbReference type="SAM" id="Phobius"/>
    </source>
</evidence>
<evidence type="ECO:0000313" key="3">
    <source>
        <dbReference type="Proteomes" id="UP001302274"/>
    </source>
</evidence>
<feature type="transmembrane region" description="Helical" evidence="1">
    <location>
        <begin position="80"/>
        <end position="100"/>
    </location>
</feature>
<keyword evidence="3" id="KW-1185">Reference proteome</keyword>
<dbReference type="Proteomes" id="UP001302274">
    <property type="component" value="Unassembled WGS sequence"/>
</dbReference>
<keyword evidence="1" id="KW-0812">Transmembrane</keyword>
<evidence type="ECO:0000313" key="2">
    <source>
        <dbReference type="EMBL" id="MEA9357147.1"/>
    </source>
</evidence>